<organism evidence="2 3">
    <name type="scientific">Phytohabitans kaempferiae</name>
    <dbReference type="NCBI Taxonomy" id="1620943"/>
    <lineage>
        <taxon>Bacteria</taxon>
        <taxon>Bacillati</taxon>
        <taxon>Actinomycetota</taxon>
        <taxon>Actinomycetes</taxon>
        <taxon>Micromonosporales</taxon>
        <taxon>Micromonosporaceae</taxon>
    </lineage>
</organism>
<sequence length="56" mass="6103">MTDEERSAAADVDLFDEDVDVGEEAPEDEDFGADELDAIRESQADPETDDPEAEVS</sequence>
<feature type="compositionally biased region" description="Acidic residues" evidence="1">
    <location>
        <begin position="13"/>
        <end position="36"/>
    </location>
</feature>
<reference evidence="2 3" key="1">
    <citation type="submission" date="2024-09" db="EMBL/GenBank/DDBJ databases">
        <authorList>
            <person name="Sun Q."/>
            <person name="Mori K."/>
        </authorList>
    </citation>
    <scope>NUCLEOTIDE SEQUENCE [LARGE SCALE GENOMIC DNA]</scope>
    <source>
        <strain evidence="2 3">TBRC 3947</strain>
    </source>
</reference>
<evidence type="ECO:0000313" key="2">
    <source>
        <dbReference type="EMBL" id="MFC0532451.1"/>
    </source>
</evidence>
<evidence type="ECO:0000256" key="1">
    <source>
        <dbReference type="SAM" id="MobiDB-lite"/>
    </source>
</evidence>
<keyword evidence="3" id="KW-1185">Reference proteome</keyword>
<dbReference type="Proteomes" id="UP001589867">
    <property type="component" value="Unassembled WGS sequence"/>
</dbReference>
<evidence type="ECO:0000313" key="3">
    <source>
        <dbReference type="Proteomes" id="UP001589867"/>
    </source>
</evidence>
<proteinExistence type="predicted"/>
<feature type="region of interest" description="Disordered" evidence="1">
    <location>
        <begin position="1"/>
        <end position="56"/>
    </location>
</feature>
<dbReference type="EMBL" id="JBHLUH010000071">
    <property type="protein sequence ID" value="MFC0532451.1"/>
    <property type="molecule type" value="Genomic_DNA"/>
</dbReference>
<name>A0ABV6MCI6_9ACTN</name>
<feature type="compositionally biased region" description="Acidic residues" evidence="1">
    <location>
        <begin position="44"/>
        <end position="56"/>
    </location>
</feature>
<gene>
    <name evidence="2" type="ORF">ACFFIA_32870</name>
</gene>
<accession>A0ABV6MCI6</accession>
<dbReference type="RefSeq" id="WP_377258530.1">
    <property type="nucleotide sequence ID" value="NZ_JBHLUH010000071.1"/>
</dbReference>
<comment type="caution">
    <text evidence="2">The sequence shown here is derived from an EMBL/GenBank/DDBJ whole genome shotgun (WGS) entry which is preliminary data.</text>
</comment>
<protein>
    <submittedName>
        <fullName evidence="2">Uncharacterized protein</fullName>
    </submittedName>
</protein>